<gene>
    <name evidence="5" type="ORF">AK812_SmicGene41481</name>
</gene>
<keyword evidence="1" id="KW-0677">Repeat</keyword>
<evidence type="ECO:0000313" key="5">
    <source>
        <dbReference type="EMBL" id="OLP78353.1"/>
    </source>
</evidence>
<dbReference type="InterPro" id="IPR000177">
    <property type="entry name" value="Apple"/>
</dbReference>
<name>A0A1Q9C600_SYMMI</name>
<evidence type="ECO:0000256" key="1">
    <source>
        <dbReference type="ARBA" id="ARBA00022737"/>
    </source>
</evidence>
<evidence type="ECO:0000313" key="6">
    <source>
        <dbReference type="Proteomes" id="UP000186817"/>
    </source>
</evidence>
<sequence length="2753" mass="296425">MRPQHESRVPSSQPALTQEDLDDLGPENVKESLSTALILRSSRGAEVVNRSQDQDLDAVVSAKVFDAIAGGFEDLGKRLEKVGLKAGEAAGNAAMVVGDHVVEAAKAHMDSLPWDIKQMADQLGETAKGMADGIKDAGKTLEQGIVELADDALQQAEGLAEQGVFLATEVGTKIGKDIEAAAHAVGDSVKELEKLGPLAMGIAKEAWESEIKKFVNCLDDNGLMCPILIGDRCDCPSGSSVRFDDGELVLKCVVGKSAGFGVGVGFKAKPGLPFGPKKLGKLQLPGEIFEEKKAEVKQAFKPTKGGLKNKMSGAPSGSCETSIDMAIEGHVQNALTFEMSTSGPKSTISISGAIGVSLDGMIKAQGSCKLTAEKRFPKVPKKKIVCYKAFCIIVMVQMVAQLEVSGVLTGTVELGAEVGFDISGSVTLDKTTGKATAEFKAPSVDRQAAFAMGASAFGSVRLGAGPFIVIFPVPGAPVNFNPMLNLELRAQGDIKYGPAGLFLIQEPEASPPSNISLVAESETYQALNIYIDTGITAFGFPVGFDFSFTPRDIIKELMNSMMASGMMAFKALTAVAGCVPGLSQISKVAEKGLQKAAETAANKLTSIIPDLNLNLAGGKPVALAVDKVFCVEAYTIPELDTNVTAGLGENFIELGNFRLGAIDNDHFSISHCDRASAGNTANTKYEPWQMAGGGEATISDDAWSGITVSPSEESVWHSNGNTIEIFRDDGHISSHDVTRKEFGTWDRSVGAPTGISYGDRFLQLGDFRIADEDGLRFVISNVVKTKTSIQVFDGSVTAFGPCDPEFAAFGDRFIQLGNWRMGIFDDRHFTIAHKDGKTSEILTSDGAVHASFPSSVFHTWNRPLGYPSGIAFGHEFIQMGNWRVAAMDDHLSISHKDGQTPKFYSSTGHITHGPTTAHNAWSRPIGPASGVTFGDRFIQIGKFRIGDADGLHLATTYLSGVPGGTPLFLHAHWGWCGTINKHVHLAFGWYGPTVNARHAHWHCGSLQANMGSCPGIVTGDDFMQIGQWRLAADGATFSVSHIDGQVHRLIARRCCVDAATGGWRVEPSANGGGEQQDAELVRRVQFGDRVIQIGQWRLGDVDGNHFSISHSSLKTLVIYRSNSADDPHPVHEGARPEWGMWGGLASRNPPMDQSMGVSFGDRFIQIGNFRLGDVDGKHFSVAHAGTGKTLMVFQSDGHHGHHHCPRDDFTTLGRRMEQCQDALDTRHGREVHAGKDDLSLENVNESLSNALVLRSSRVSEESNFSNQDLDAVVSAKIFHDIGDGLAKVGNTLKAVGMKAGEAAGNAAMVVGNHVIEAAKAKLDLLPFDVKQLANQLGGIAKGMANGIKDFGKTLEKGVVNLADDALKHAQHFAEQGATLATRVGDKIATEVASKARWLGDKVKTLGPLVAGLASAAWEQIKKFVNCLDDNGLMCPILIGDRCVIGKSAGFGMGYGFKAKSGGKFGGKKAGKLQLPGQIFEEKKAEAKQSFKKKKGGLKNKMSGAPSGSCETSIDMAIEGHVQNALIIGMHTNGPFTTIDISGGVGVSLDGMIKAQGSCTLTAEKRFPKVPKKKVICYKAFCIVLFLQMVAQLEITGALTGTLELGAEVGFDIEGKITVDKATGEATAEFKAPSVDRQAAFAMGASAFASIRLGAGPFIVVYPVPGVPVNFNPMVNLEVRAQGDIKFGPVGVALIQEPDLEPTNSSVSMLEGSEADEDAVSSSISSGSPKMLKMCAAAALNIYIDSGITAFGIPVEFDIDFRPQEIAAEILQSYVAGALAAYKVLAAGMACVPGLNKVSGVVMSTLENVAREAAKKVTDMIPDLNIDFSGKPVALAVDKVYCVEAYTTPGFSTASCAEELGCSHVGRKPSSDAEVTRILPQKKKPSHELLHTRQLVHKLGLGDHFLELGNFRLAAMDYHHFSISHCTGNKAHTYYWPILNSGRRRGVTSEANWPACQKRCSNVWNCVHFTFYPNGGCRLHTSAAKPYTSGFNGIAGPKRTENHNCRTIQIWHADGRNFYGPTLDWGAWHKSRTPNAHASAIKFGFEFIEIGHFRLGAADDEHFSLSHSNGNTLEIFKDDGYIDGNRRTDYGTWDRPVGKPLGISFGDRFLQLGNFRIGDEDNMRFVISSVKKRRSIQVFDGHDGKTKGNQWSHYTSFLNRLPADYTVKGIGETSFGACDPQFAAWGDRFIQLGDWRMGAYDDHHFTFSHKDGRTAEILTSDGVQHRHHPSSSFGTWHRSLGFPSGIVFGHQFIQFGNWRVAAIDDRHLSISHRRGKTAKLFQLHHHPHLHWGFTGGLTTYSAWGRRIGPASGVNFGDKFIQIGNFRIGDSNGMNLAITFAPWGNSLYRFHKDGWADTDHHGSYGPAVNSRPTHWHCGSLQEAMGSCTGIVTGEDFMQIGDWRLAAEGDTFSVSHIDGQAKTFSAGSLLQTSESLTESASSATASLLQSNESLMVDCFEANSYYSPIDIPGHGRSYAHSWQECQKRCAEVAGCAHFSRWPNGGCHIQHGAAAKVHGHGITAGPPLCPEGCAEPHTQYTPVDMPGHGRTRTSDWKACQSRCHSVNGCAHFNYWPDHGCHISDSWPEAQIAAAGPAEAAPNGVWGRQPLAPDGNLRVHFGDRVVQIGKFRLGDVDGKHFSISHSNGKTLVIYRSGSANDPHPVHEGARWDWGLWGKTWPSRNPEMSPMGVSFGDRFIQIGNFRLGDVDGKHFSVAHAGTGKTLMVFQSDGNHGHHHCPADDFTTLGRSMEQCQEMEP</sequence>
<dbReference type="SMART" id="SM00223">
    <property type="entry name" value="APPLE"/>
    <property type="match status" value="2"/>
</dbReference>
<comment type="caution">
    <text evidence="5">The sequence shown here is derived from an EMBL/GenBank/DDBJ whole genome shotgun (WGS) entry which is preliminary data.</text>
</comment>
<accession>A0A1Q9C600</accession>
<feature type="domain" description="Apple" evidence="4">
    <location>
        <begin position="2455"/>
        <end position="2524"/>
    </location>
</feature>
<evidence type="ECO:0000256" key="2">
    <source>
        <dbReference type="ARBA" id="ARBA00023157"/>
    </source>
</evidence>
<evidence type="ECO:0000256" key="3">
    <source>
        <dbReference type="SAM" id="MobiDB-lite"/>
    </source>
</evidence>
<dbReference type="OrthoDB" id="405890at2759"/>
<feature type="domain" description="Apple" evidence="4">
    <location>
        <begin position="1943"/>
        <end position="2000"/>
    </location>
</feature>
<reference evidence="5 6" key="1">
    <citation type="submission" date="2016-02" db="EMBL/GenBank/DDBJ databases">
        <title>Genome analysis of coral dinoflagellate symbionts highlights evolutionary adaptations to a symbiotic lifestyle.</title>
        <authorList>
            <person name="Aranda M."/>
            <person name="Li Y."/>
            <person name="Liew Y.J."/>
            <person name="Baumgarten S."/>
            <person name="Simakov O."/>
            <person name="Wilson M."/>
            <person name="Piel J."/>
            <person name="Ashoor H."/>
            <person name="Bougouffa S."/>
            <person name="Bajic V.B."/>
            <person name="Ryu T."/>
            <person name="Ravasi T."/>
            <person name="Bayer T."/>
            <person name="Micklem G."/>
            <person name="Kim H."/>
            <person name="Bhak J."/>
            <person name="Lajeunesse T.C."/>
            <person name="Voolstra C.R."/>
        </authorList>
    </citation>
    <scope>NUCLEOTIDE SEQUENCE [LARGE SCALE GENOMIC DNA]</scope>
    <source>
        <strain evidence="5 6">CCMP2467</strain>
    </source>
</reference>
<organism evidence="5 6">
    <name type="scientific">Symbiodinium microadriaticum</name>
    <name type="common">Dinoflagellate</name>
    <name type="synonym">Zooxanthella microadriatica</name>
    <dbReference type="NCBI Taxonomy" id="2951"/>
    <lineage>
        <taxon>Eukaryota</taxon>
        <taxon>Sar</taxon>
        <taxon>Alveolata</taxon>
        <taxon>Dinophyceae</taxon>
        <taxon>Suessiales</taxon>
        <taxon>Symbiodiniaceae</taxon>
        <taxon>Symbiodinium</taxon>
    </lineage>
</organism>
<dbReference type="EMBL" id="LSRX01001623">
    <property type="protein sequence ID" value="OLP78353.1"/>
    <property type="molecule type" value="Genomic_DNA"/>
</dbReference>
<protein>
    <recommendedName>
        <fullName evidence="4">Apple domain-containing protein</fullName>
    </recommendedName>
</protein>
<proteinExistence type="predicted"/>
<feature type="region of interest" description="Disordered" evidence="3">
    <location>
        <begin position="1"/>
        <end position="27"/>
    </location>
</feature>
<keyword evidence="2" id="KW-1015">Disulfide bond</keyword>
<dbReference type="GO" id="GO:0005576">
    <property type="term" value="C:extracellular region"/>
    <property type="evidence" value="ECO:0007669"/>
    <property type="project" value="InterPro"/>
</dbReference>
<dbReference type="GO" id="GO:0006508">
    <property type="term" value="P:proteolysis"/>
    <property type="evidence" value="ECO:0007669"/>
    <property type="project" value="InterPro"/>
</dbReference>
<dbReference type="Gene3D" id="3.50.4.10">
    <property type="entry name" value="Hepatocyte Growth Factor"/>
    <property type="match status" value="2"/>
</dbReference>
<evidence type="ECO:0000259" key="4">
    <source>
        <dbReference type="SMART" id="SM00223"/>
    </source>
</evidence>
<keyword evidence="6" id="KW-1185">Reference proteome</keyword>
<dbReference type="Proteomes" id="UP000186817">
    <property type="component" value="Unassembled WGS sequence"/>
</dbReference>